<dbReference type="EMBL" id="JADKFW010000004">
    <property type="protein sequence ID" value="MBK9716714.1"/>
    <property type="molecule type" value="Genomic_DNA"/>
</dbReference>
<feature type="transmembrane region" description="Helical" evidence="1">
    <location>
        <begin position="164"/>
        <end position="183"/>
    </location>
</feature>
<keyword evidence="1" id="KW-0812">Transmembrane</keyword>
<protein>
    <submittedName>
        <fullName evidence="2">Uncharacterized protein</fullName>
    </submittedName>
</protein>
<evidence type="ECO:0000256" key="1">
    <source>
        <dbReference type="SAM" id="Phobius"/>
    </source>
</evidence>
<organism evidence="2 3">
    <name type="scientific">Candidatus Defluviibacterium haderslevense</name>
    <dbReference type="NCBI Taxonomy" id="2981993"/>
    <lineage>
        <taxon>Bacteria</taxon>
        <taxon>Pseudomonadati</taxon>
        <taxon>Bacteroidota</taxon>
        <taxon>Saprospiria</taxon>
        <taxon>Saprospirales</taxon>
        <taxon>Saprospiraceae</taxon>
        <taxon>Candidatus Defluviibacterium</taxon>
    </lineage>
</organism>
<sequence length="244" mass="28649">MGLTYLNECLNYSREQKIIPTQITSLAKMSQFELEQQHYALAKSYALQSIAISNHQMQKSSLLEDYHILADIYIKENKKDSFLYYQQLKSQLEQSFEAESFVNNLQQHKINQFLIEQEQVAKNQKAALAYKQKIQYSLILLIIICLLAFIMIFSSTFLANMKVISFMSTLIILSSFEFISLLFHPILEEITHHSPWQMLMMLSLMAIIFIPAKQKLEVYMNKIFEARIRSAKLKYAQKYMNEIN</sequence>
<reference evidence="2 3" key="1">
    <citation type="submission" date="2020-10" db="EMBL/GenBank/DDBJ databases">
        <title>Connecting structure to function with the recovery of over 1000 high-quality activated sludge metagenome-assembled genomes encoding full-length rRNA genes using long-read sequencing.</title>
        <authorList>
            <person name="Singleton C.M."/>
            <person name="Petriglieri F."/>
            <person name="Kristensen J.M."/>
            <person name="Kirkegaard R.H."/>
            <person name="Michaelsen T.Y."/>
            <person name="Andersen M.H."/>
            <person name="Karst S.M."/>
            <person name="Dueholm M.S."/>
            <person name="Nielsen P.H."/>
            <person name="Albertsen M."/>
        </authorList>
    </citation>
    <scope>NUCLEOTIDE SEQUENCE [LARGE SCALE GENOMIC DNA]</scope>
    <source>
        <strain evidence="2">Ribe_18-Q3-R11-54_BAT3C.373</strain>
    </source>
</reference>
<name>A0A9D7S7C0_9BACT</name>
<dbReference type="Proteomes" id="UP000808349">
    <property type="component" value="Unassembled WGS sequence"/>
</dbReference>
<accession>A0A9D7S7C0</accession>
<feature type="transmembrane region" description="Helical" evidence="1">
    <location>
        <begin position="195"/>
        <end position="212"/>
    </location>
</feature>
<evidence type="ECO:0000313" key="2">
    <source>
        <dbReference type="EMBL" id="MBK9716714.1"/>
    </source>
</evidence>
<evidence type="ECO:0000313" key="3">
    <source>
        <dbReference type="Proteomes" id="UP000808349"/>
    </source>
</evidence>
<comment type="caution">
    <text evidence="2">The sequence shown here is derived from an EMBL/GenBank/DDBJ whole genome shotgun (WGS) entry which is preliminary data.</text>
</comment>
<keyword evidence="1" id="KW-1133">Transmembrane helix</keyword>
<gene>
    <name evidence="2" type="ORF">IPO85_04215</name>
</gene>
<dbReference type="AlphaFoldDB" id="A0A9D7S7C0"/>
<keyword evidence="1" id="KW-0472">Membrane</keyword>
<feature type="transmembrane region" description="Helical" evidence="1">
    <location>
        <begin position="138"/>
        <end position="158"/>
    </location>
</feature>
<proteinExistence type="predicted"/>